<dbReference type="SUPFAM" id="SSF53474">
    <property type="entry name" value="alpha/beta-Hydrolases"/>
    <property type="match status" value="1"/>
</dbReference>
<dbReference type="PANTHER" id="PTHR43798">
    <property type="entry name" value="MONOACYLGLYCEROL LIPASE"/>
    <property type="match status" value="1"/>
</dbReference>
<dbReference type="GO" id="GO:0016020">
    <property type="term" value="C:membrane"/>
    <property type="evidence" value="ECO:0007669"/>
    <property type="project" value="TreeGrafter"/>
</dbReference>
<protein>
    <recommendedName>
        <fullName evidence="1">AB hydrolase-1 domain-containing protein</fullName>
    </recommendedName>
</protein>
<name>A0A4Z0A1L5_9AGAM</name>
<accession>A0A4Z0A1L5</accession>
<evidence type="ECO:0000259" key="1">
    <source>
        <dbReference type="Pfam" id="PF12697"/>
    </source>
</evidence>
<reference evidence="2 3" key="1">
    <citation type="submission" date="2019-02" db="EMBL/GenBank/DDBJ databases">
        <title>Genome sequencing of the rare red list fungi Hericium alpestre (H. flagellum).</title>
        <authorList>
            <person name="Buettner E."/>
            <person name="Kellner H."/>
        </authorList>
    </citation>
    <scope>NUCLEOTIDE SEQUENCE [LARGE SCALE GENOMIC DNA]</scope>
    <source>
        <strain evidence="2 3">DSM 108284</strain>
    </source>
</reference>
<gene>
    <name evidence="2" type="ORF">EWM64_g3033</name>
</gene>
<feature type="domain" description="AB hydrolase-1" evidence="1">
    <location>
        <begin position="37"/>
        <end position="276"/>
    </location>
</feature>
<dbReference type="InterPro" id="IPR050266">
    <property type="entry name" value="AB_hydrolase_sf"/>
</dbReference>
<dbReference type="OrthoDB" id="408373at2759"/>
<dbReference type="Proteomes" id="UP000298061">
    <property type="component" value="Unassembled WGS sequence"/>
</dbReference>
<dbReference type="EMBL" id="SFCI01000264">
    <property type="protein sequence ID" value="TFY80976.1"/>
    <property type="molecule type" value="Genomic_DNA"/>
</dbReference>
<dbReference type="STRING" id="135208.A0A4Z0A1L5"/>
<dbReference type="InterPro" id="IPR000073">
    <property type="entry name" value="AB_hydrolase_1"/>
</dbReference>
<evidence type="ECO:0000313" key="3">
    <source>
        <dbReference type="Proteomes" id="UP000298061"/>
    </source>
</evidence>
<organism evidence="2 3">
    <name type="scientific">Hericium alpestre</name>
    <dbReference type="NCBI Taxonomy" id="135208"/>
    <lineage>
        <taxon>Eukaryota</taxon>
        <taxon>Fungi</taxon>
        <taxon>Dikarya</taxon>
        <taxon>Basidiomycota</taxon>
        <taxon>Agaricomycotina</taxon>
        <taxon>Agaricomycetes</taxon>
        <taxon>Russulales</taxon>
        <taxon>Hericiaceae</taxon>
        <taxon>Hericium</taxon>
    </lineage>
</organism>
<dbReference type="PANTHER" id="PTHR43798:SF33">
    <property type="entry name" value="HYDROLASE, PUTATIVE (AFU_ORTHOLOGUE AFUA_2G14860)-RELATED"/>
    <property type="match status" value="1"/>
</dbReference>
<proteinExistence type="predicted"/>
<comment type="caution">
    <text evidence="2">The sequence shown here is derived from an EMBL/GenBank/DDBJ whole genome shotgun (WGS) entry which is preliminary data.</text>
</comment>
<dbReference type="Pfam" id="PF12697">
    <property type="entry name" value="Abhydrolase_6"/>
    <property type="match status" value="1"/>
</dbReference>
<keyword evidence="3" id="KW-1185">Reference proteome</keyword>
<sequence length="294" mass="32760">MDIPIRTMAGPVVKSLKSTDGCDLYAEAIGDHSNPHVVLLHGMGSSAAIFDVFCHQYSLVDNLYIVRYDMRGHGRSGMPETPEGHLSKLHADDFMTVLQAFELDTPILVGWSLGAVIAADLCEHVRPLPISGIMYMSGHISVQGMQEYSSSPFFQETIKMGADPVNEPTALRLLIDACFISPRNVPVAYPLRCFWAGMFFLQPRTTRGCWLTRPQNTAPLFKALGAGLPVFTLYGTHDKLVDNAAVERELRRHATNLEVKKLLDFGHAVSWEDPEEAAWDIINFANKVWAEEWD</sequence>
<evidence type="ECO:0000313" key="2">
    <source>
        <dbReference type="EMBL" id="TFY80976.1"/>
    </source>
</evidence>
<dbReference type="AlphaFoldDB" id="A0A4Z0A1L5"/>
<dbReference type="Gene3D" id="3.40.50.1820">
    <property type="entry name" value="alpha/beta hydrolase"/>
    <property type="match status" value="1"/>
</dbReference>
<dbReference type="InterPro" id="IPR029058">
    <property type="entry name" value="AB_hydrolase_fold"/>
</dbReference>